<feature type="compositionally biased region" description="Basic and acidic residues" evidence="1">
    <location>
        <begin position="348"/>
        <end position="359"/>
    </location>
</feature>
<dbReference type="Proteomes" id="UP001189429">
    <property type="component" value="Unassembled WGS sequence"/>
</dbReference>
<feature type="region of interest" description="Disordered" evidence="1">
    <location>
        <begin position="348"/>
        <end position="375"/>
    </location>
</feature>
<keyword evidence="3" id="KW-1185">Reference proteome</keyword>
<feature type="compositionally biased region" description="Basic and acidic residues" evidence="1">
    <location>
        <begin position="44"/>
        <end position="59"/>
    </location>
</feature>
<gene>
    <name evidence="2" type="ORF">PCOR1329_LOCUS65325</name>
</gene>
<sequence>EQPKTLLDGDVTATRPAPPEGPPPARPDPATGLSPQQLQQVIKMVRDQVQESSRADRATDAAGEGRASGTAPDQDADPRQREDPWSQRRAGERDASDDVEDNADRNSWWNDGWNDGWKGDSVWKDWGGWSERGKDFAGPDAWSSWNEYKLWRRQLVRWRQLTDIPAHKHADRILKVLPLDRERKIDDLSGEVLTSNNGADKIIERLDLLSGEGLTERAARIDLAFDRVAALGLPVPEDWKFMFIEEGVGLDERVQQLMRVMMKTRASYSEAFAAIRTGDLDLDSTLEDDDVSSLDADGEQQAHVTLGGLGLHDDELPQAYATMQGERRNAWKQNRDLKRNMKVDRKFLDRSKDKPELAHRQPRGHRAGNGQVRPRKSRLPLSELIKRTRCRNRNQRGPWSRECPARNGQSATAAAAANVSAYVYANILDPTQHHDPDFDSATVAFVSVESSEMIVDAAAGQGLIGMPALKRHCELLST</sequence>
<feature type="compositionally biased region" description="Pro residues" evidence="1">
    <location>
        <begin position="16"/>
        <end position="27"/>
    </location>
</feature>
<feature type="compositionally biased region" description="Basic and acidic residues" evidence="1">
    <location>
        <begin position="76"/>
        <end position="96"/>
    </location>
</feature>
<comment type="caution">
    <text evidence="2">The sequence shown here is derived from an EMBL/GenBank/DDBJ whole genome shotgun (WGS) entry which is preliminary data.</text>
</comment>
<protein>
    <submittedName>
        <fullName evidence="2">Uncharacterized protein</fullName>
    </submittedName>
</protein>
<evidence type="ECO:0000256" key="1">
    <source>
        <dbReference type="SAM" id="MobiDB-lite"/>
    </source>
</evidence>
<evidence type="ECO:0000313" key="2">
    <source>
        <dbReference type="EMBL" id="CAK0882999.1"/>
    </source>
</evidence>
<dbReference type="EMBL" id="CAUYUJ010018360">
    <property type="protein sequence ID" value="CAK0882999.1"/>
    <property type="molecule type" value="Genomic_DNA"/>
</dbReference>
<evidence type="ECO:0000313" key="3">
    <source>
        <dbReference type="Proteomes" id="UP001189429"/>
    </source>
</evidence>
<accession>A0ABN9W9W2</accession>
<reference evidence="2" key="1">
    <citation type="submission" date="2023-10" db="EMBL/GenBank/DDBJ databases">
        <authorList>
            <person name="Chen Y."/>
            <person name="Shah S."/>
            <person name="Dougan E. K."/>
            <person name="Thang M."/>
            <person name="Chan C."/>
        </authorList>
    </citation>
    <scope>NUCLEOTIDE SEQUENCE [LARGE SCALE GENOMIC DNA]</scope>
</reference>
<proteinExistence type="predicted"/>
<name>A0ABN9W9W2_9DINO</name>
<organism evidence="2 3">
    <name type="scientific">Prorocentrum cordatum</name>
    <dbReference type="NCBI Taxonomy" id="2364126"/>
    <lineage>
        <taxon>Eukaryota</taxon>
        <taxon>Sar</taxon>
        <taxon>Alveolata</taxon>
        <taxon>Dinophyceae</taxon>
        <taxon>Prorocentrales</taxon>
        <taxon>Prorocentraceae</taxon>
        <taxon>Prorocentrum</taxon>
    </lineage>
</organism>
<feature type="non-terminal residue" evidence="2">
    <location>
        <position position="1"/>
    </location>
</feature>
<feature type="region of interest" description="Disordered" evidence="1">
    <location>
        <begin position="1"/>
        <end position="111"/>
    </location>
</feature>